<dbReference type="InterPro" id="IPR000276">
    <property type="entry name" value="GPCR_Rhodpsn"/>
</dbReference>
<dbReference type="PROSITE" id="PS00237">
    <property type="entry name" value="G_PROTEIN_RECEP_F1_1"/>
    <property type="match status" value="1"/>
</dbReference>
<feature type="transmembrane region" description="Helical" evidence="9">
    <location>
        <begin position="20"/>
        <end position="46"/>
    </location>
</feature>
<feature type="domain" description="G-protein coupled receptors family 1 profile" evidence="10">
    <location>
        <begin position="38"/>
        <end position="296"/>
    </location>
</feature>
<evidence type="ECO:0000313" key="11">
    <source>
        <dbReference type="EMBL" id="KAJ7351816.1"/>
    </source>
</evidence>
<dbReference type="FunFam" id="1.20.1070.10:FF:000291">
    <property type="entry name" value="Predicted protein"/>
    <property type="match status" value="1"/>
</dbReference>
<dbReference type="AlphaFoldDB" id="A0A9X0CI15"/>
<feature type="transmembrane region" description="Helical" evidence="9">
    <location>
        <begin position="58"/>
        <end position="79"/>
    </location>
</feature>
<comment type="similarity">
    <text evidence="8">Belongs to the G-protein coupled receptor 1 family.</text>
</comment>
<keyword evidence="5 9" id="KW-0472">Membrane</keyword>
<protein>
    <recommendedName>
        <fullName evidence="10">G-protein coupled receptors family 1 profile domain-containing protein</fullName>
    </recommendedName>
</protein>
<feature type="transmembrane region" description="Helical" evidence="9">
    <location>
        <begin position="141"/>
        <end position="166"/>
    </location>
</feature>
<feature type="transmembrane region" description="Helical" evidence="9">
    <location>
        <begin position="277"/>
        <end position="299"/>
    </location>
</feature>
<evidence type="ECO:0000256" key="4">
    <source>
        <dbReference type="ARBA" id="ARBA00023040"/>
    </source>
</evidence>
<evidence type="ECO:0000256" key="3">
    <source>
        <dbReference type="ARBA" id="ARBA00022989"/>
    </source>
</evidence>
<accession>A0A9X0CI15</accession>
<dbReference type="Pfam" id="PF00001">
    <property type="entry name" value="7tm_1"/>
    <property type="match status" value="1"/>
</dbReference>
<gene>
    <name evidence="11" type="ORF">OS493_035297</name>
</gene>
<dbReference type="Proteomes" id="UP001163046">
    <property type="component" value="Unassembled WGS sequence"/>
</dbReference>
<dbReference type="PANTHER" id="PTHR45695">
    <property type="entry name" value="LEUCOKININ RECEPTOR-RELATED"/>
    <property type="match status" value="1"/>
</dbReference>
<evidence type="ECO:0000256" key="7">
    <source>
        <dbReference type="ARBA" id="ARBA00023224"/>
    </source>
</evidence>
<evidence type="ECO:0000256" key="6">
    <source>
        <dbReference type="ARBA" id="ARBA00023170"/>
    </source>
</evidence>
<dbReference type="OrthoDB" id="5975505at2759"/>
<keyword evidence="7 8" id="KW-0807">Transducer</keyword>
<keyword evidence="12" id="KW-1185">Reference proteome</keyword>
<dbReference type="PANTHER" id="PTHR45695:SF9">
    <property type="entry name" value="LEUCOKININ RECEPTOR"/>
    <property type="match status" value="1"/>
</dbReference>
<evidence type="ECO:0000256" key="8">
    <source>
        <dbReference type="RuleBase" id="RU000688"/>
    </source>
</evidence>
<dbReference type="PROSITE" id="PS50262">
    <property type="entry name" value="G_PROTEIN_RECEP_F1_2"/>
    <property type="match status" value="1"/>
</dbReference>
<feature type="transmembrane region" description="Helical" evidence="9">
    <location>
        <begin position="238"/>
        <end position="257"/>
    </location>
</feature>
<reference evidence="11" key="1">
    <citation type="submission" date="2023-01" db="EMBL/GenBank/DDBJ databases">
        <title>Genome assembly of the deep-sea coral Lophelia pertusa.</title>
        <authorList>
            <person name="Herrera S."/>
            <person name="Cordes E."/>
        </authorList>
    </citation>
    <scope>NUCLEOTIDE SEQUENCE</scope>
    <source>
        <strain evidence="11">USNM1676648</strain>
        <tissue evidence="11">Polyp</tissue>
    </source>
</reference>
<proteinExistence type="inferred from homology"/>
<comment type="subcellular location">
    <subcellularLocation>
        <location evidence="1">Membrane</location>
        <topology evidence="1">Multi-pass membrane protein</topology>
    </subcellularLocation>
</comment>
<evidence type="ECO:0000256" key="2">
    <source>
        <dbReference type="ARBA" id="ARBA00022692"/>
    </source>
</evidence>
<feature type="transmembrane region" description="Helical" evidence="9">
    <location>
        <begin position="99"/>
        <end position="120"/>
    </location>
</feature>
<evidence type="ECO:0000256" key="9">
    <source>
        <dbReference type="SAM" id="Phobius"/>
    </source>
</evidence>
<sequence>MNNSTSGVSSEVDLNVGVTIRVVLTVLAAAIITLDLIGNVIVIHVTRTRTPMRTSMDLLIVNLAAADLMMIPVIVYLINFFFNQFDWFGGIMGQITCRLAISLQALSVIGSVYSIFAISIDRFCAVFFPLKKLFTKSRIKWCIVLIWSIAISFAIPQFLVVTVKAAGAKHICVPSWKTSGMSSSNYTLLFVVIGYFVPLVTIASLYFITGVRLWKSSVPGHHTELEIKRIRATRRKPTKMLISIVIVFALCWLPLQAVEVMRRFVPEVYWSHIPMQVNFILPWFGIANSAINPFIYPIFCEKFRFEFKRILCFVCFEERSRKKSGLTLVTGLLPKTTEKSLKTNNSLRSSSTRNTRTVFITSL</sequence>
<dbReference type="SMART" id="SM01381">
    <property type="entry name" value="7TM_GPCR_Srsx"/>
    <property type="match status" value="1"/>
</dbReference>
<keyword evidence="2 8" id="KW-0812">Transmembrane</keyword>
<keyword evidence="3 9" id="KW-1133">Transmembrane helix</keyword>
<organism evidence="11 12">
    <name type="scientific">Desmophyllum pertusum</name>
    <dbReference type="NCBI Taxonomy" id="174260"/>
    <lineage>
        <taxon>Eukaryota</taxon>
        <taxon>Metazoa</taxon>
        <taxon>Cnidaria</taxon>
        <taxon>Anthozoa</taxon>
        <taxon>Hexacorallia</taxon>
        <taxon>Scleractinia</taxon>
        <taxon>Caryophylliina</taxon>
        <taxon>Caryophylliidae</taxon>
        <taxon>Desmophyllum</taxon>
    </lineage>
</organism>
<dbReference type="SUPFAM" id="SSF81321">
    <property type="entry name" value="Family A G protein-coupled receptor-like"/>
    <property type="match status" value="1"/>
</dbReference>
<dbReference type="GO" id="GO:0005886">
    <property type="term" value="C:plasma membrane"/>
    <property type="evidence" value="ECO:0007669"/>
    <property type="project" value="TreeGrafter"/>
</dbReference>
<keyword evidence="6 8" id="KW-0675">Receptor</keyword>
<name>A0A9X0CI15_9CNID</name>
<keyword evidence="4 8" id="KW-0297">G-protein coupled receptor</keyword>
<evidence type="ECO:0000259" key="10">
    <source>
        <dbReference type="PROSITE" id="PS50262"/>
    </source>
</evidence>
<dbReference type="GO" id="GO:0004930">
    <property type="term" value="F:G protein-coupled receptor activity"/>
    <property type="evidence" value="ECO:0007669"/>
    <property type="project" value="UniProtKB-KW"/>
</dbReference>
<comment type="caution">
    <text evidence="11">The sequence shown here is derived from an EMBL/GenBank/DDBJ whole genome shotgun (WGS) entry which is preliminary data.</text>
</comment>
<evidence type="ECO:0000256" key="5">
    <source>
        <dbReference type="ARBA" id="ARBA00023136"/>
    </source>
</evidence>
<feature type="transmembrane region" description="Helical" evidence="9">
    <location>
        <begin position="186"/>
        <end position="208"/>
    </location>
</feature>
<dbReference type="InterPro" id="IPR017452">
    <property type="entry name" value="GPCR_Rhodpsn_7TM"/>
</dbReference>
<dbReference type="PRINTS" id="PR00237">
    <property type="entry name" value="GPCRRHODOPSN"/>
</dbReference>
<dbReference type="Gene3D" id="1.20.1070.10">
    <property type="entry name" value="Rhodopsin 7-helix transmembrane proteins"/>
    <property type="match status" value="1"/>
</dbReference>
<evidence type="ECO:0000313" key="12">
    <source>
        <dbReference type="Proteomes" id="UP001163046"/>
    </source>
</evidence>
<evidence type="ECO:0000256" key="1">
    <source>
        <dbReference type="ARBA" id="ARBA00004141"/>
    </source>
</evidence>
<dbReference type="EMBL" id="MU827354">
    <property type="protein sequence ID" value="KAJ7351816.1"/>
    <property type="molecule type" value="Genomic_DNA"/>
</dbReference>